<evidence type="ECO:0000259" key="1">
    <source>
        <dbReference type="Pfam" id="PF09924"/>
    </source>
</evidence>
<dbReference type="InParanoid" id="Q8EUN5"/>
<dbReference type="Proteomes" id="UP000002522">
    <property type="component" value="Chromosome"/>
</dbReference>
<evidence type="ECO:0000313" key="3">
    <source>
        <dbReference type="Proteomes" id="UP000002522"/>
    </source>
</evidence>
<proteinExistence type="predicted"/>
<reference evidence="2 3" key="1">
    <citation type="journal article" date="2002" name="Nucleic Acids Res.">
        <title>The complete genomic sequence of Mycoplasma penetrans, an intracellular bacterial pathogen in humans.</title>
        <authorList>
            <person name="Sasaki Y."/>
            <person name="Ishikawa J."/>
            <person name="Yamashita A."/>
            <person name="Oshima K."/>
            <person name="Kenri T."/>
            <person name="Furuya K."/>
            <person name="Yoshino C."/>
            <person name="Horino A."/>
            <person name="Shiba T."/>
            <person name="Sasaki T."/>
            <person name="Hattori M."/>
        </authorList>
    </citation>
    <scope>NUCLEOTIDE SEQUENCE [LARGE SCALE GENOMIC DNA]</scope>
    <source>
        <strain evidence="2 3">HF-2</strain>
    </source>
</reference>
<organism evidence="2 3">
    <name type="scientific">Malacoplasma penetrans (strain HF-2)</name>
    <name type="common">Mycoplasma penetrans</name>
    <dbReference type="NCBI Taxonomy" id="272633"/>
    <lineage>
        <taxon>Bacteria</taxon>
        <taxon>Bacillati</taxon>
        <taxon>Mycoplasmatota</taxon>
        <taxon>Mycoplasmoidales</taxon>
        <taxon>Mycoplasmoidaceae</taxon>
        <taxon>Malacoplasma</taxon>
    </lineage>
</organism>
<dbReference type="InterPro" id="IPR024320">
    <property type="entry name" value="LPG_synthase_C"/>
</dbReference>
<accession>Q8EUN5</accession>
<gene>
    <name evidence="2" type="ordered locus">MYPE8860</name>
</gene>
<dbReference type="PANTHER" id="PTHR41373:SF1">
    <property type="entry name" value="PHOSPHATIDYLGLYCEROL LYSYLTRANSFERASE C-TERMINAL DOMAIN-CONTAINING PROTEIN"/>
    <property type="match status" value="1"/>
</dbReference>
<dbReference type="eggNOG" id="COG4866">
    <property type="taxonomic scope" value="Bacteria"/>
</dbReference>
<dbReference type="InterPro" id="IPR016181">
    <property type="entry name" value="Acyl_CoA_acyltransferase"/>
</dbReference>
<dbReference type="Gene3D" id="3.40.630.30">
    <property type="match status" value="1"/>
</dbReference>
<evidence type="ECO:0000313" key="2">
    <source>
        <dbReference type="EMBL" id="BAC44677.1"/>
    </source>
</evidence>
<dbReference type="PANTHER" id="PTHR41373">
    <property type="entry name" value="DUF2156 DOMAIN-CONTAINING PROTEIN"/>
    <property type="match status" value="1"/>
</dbReference>
<dbReference type="Pfam" id="PF09924">
    <property type="entry name" value="LPG_synthase_C"/>
    <property type="match status" value="1"/>
</dbReference>
<dbReference type="EMBL" id="BA000026">
    <property type="protein sequence ID" value="BAC44677.1"/>
    <property type="molecule type" value="Genomic_DNA"/>
</dbReference>
<dbReference type="HOGENOM" id="CLU_876997_0_0_14"/>
<dbReference type="KEGG" id="mpe:MYPE8860"/>
<dbReference type="InterPro" id="IPR016732">
    <property type="entry name" value="UCP018688"/>
</dbReference>
<protein>
    <recommendedName>
        <fullName evidence="1">Phosphatidylglycerol lysyltransferase C-terminal domain-containing protein</fullName>
    </recommendedName>
</protein>
<dbReference type="SUPFAM" id="SSF55729">
    <property type="entry name" value="Acyl-CoA N-acyltransferases (Nat)"/>
    <property type="match status" value="1"/>
</dbReference>
<feature type="domain" description="Phosphatidylglycerol lysyltransferase C-terminal" evidence="1">
    <location>
        <begin position="138"/>
        <end position="310"/>
    </location>
</feature>
<dbReference type="AlphaFoldDB" id="Q8EUN5"/>
<keyword evidence="3" id="KW-1185">Reference proteome</keyword>
<sequence length="319" mass="38164">MLSFKRIYMTNEALLELSFSNINYLQNEINRIDSSFPLSALNLYTWKYYDSKVYFRVEDKVIYLYLFNNWEDQNSNSNITVISPIVSKYEKTLIKEYYLKSLSLIESDLKKCKYCGELQFGTFNQNDFNIFKKIELLDTFNSAYLYPTEQLKYMAGKKMQKKRNFINFYKKNYESESRIEKFNPELKQEIIDFCSKVSIDKENQETREYEIDALKKILEFNPNSSYGSTLFYKNKIVGFTYGFINNDKYEIFIEKGDKELKGIYQYLLSKNLEINNIQTKLVDRQDDMYSENLAQSKQSYKPSEVIKMYFFKAFKNILA</sequence>
<name>Q8EUN5_MALP2</name>